<accession>A9A1P9</accession>
<proteinExistence type="predicted"/>
<keyword evidence="2" id="KW-1185">Reference proteome</keyword>
<reference evidence="1 2" key="1">
    <citation type="journal article" date="2010" name="Proc. Natl. Acad. Sci. U.S.A.">
        <title>Nitrosopumilus maritimus genome reveals unique mechanisms for nitrification and autotrophy in globally distributed marine crenarchaea.</title>
        <authorList>
            <person name="Walker C.B."/>
            <person name="de la Torre J.R."/>
            <person name="Klotz M.G."/>
            <person name="Urakawa H."/>
            <person name="Pinel N."/>
            <person name="Arp D.J."/>
            <person name="Brochier-Armanet C."/>
            <person name="Chain P.S."/>
            <person name="Chan P.P."/>
            <person name="Gollabgir A."/>
            <person name="Hemp J."/>
            <person name="Hugler M."/>
            <person name="Karr E.A."/>
            <person name="Konneke M."/>
            <person name="Shin M."/>
            <person name="Lawton T.J."/>
            <person name="Lowe T."/>
            <person name="Martens-Habbena W."/>
            <person name="Sayavedra-Soto L.A."/>
            <person name="Lang D."/>
            <person name="Sievert S.M."/>
            <person name="Rosenzweig A.C."/>
            <person name="Manning G."/>
            <person name="Stahl D.A."/>
        </authorList>
    </citation>
    <scope>NUCLEOTIDE SEQUENCE [LARGE SCALE GENOMIC DNA]</scope>
    <source>
        <strain evidence="1 2">SCM1</strain>
    </source>
</reference>
<dbReference type="OrthoDB" id="9288at2157"/>
<dbReference type="InParanoid" id="A9A1P9"/>
<dbReference type="GeneID" id="5773377"/>
<name>A9A1P9_NITMS</name>
<dbReference type="RefSeq" id="WP_012216050.1">
    <property type="nucleotide sequence ID" value="NC_010085.1"/>
</dbReference>
<gene>
    <name evidence="1" type="ordered locus">Nmar_1668</name>
</gene>
<dbReference type="InterPro" id="IPR028229">
    <property type="entry name" value="Integrase_rpt"/>
</dbReference>
<dbReference type="HOGENOM" id="CLU_1375470_0_0_2"/>
<dbReference type="STRING" id="436308.Nmar_1668"/>
<dbReference type="EMBL" id="CP000866">
    <property type="protein sequence ID" value="ABX13564.1"/>
    <property type="molecule type" value="Genomic_DNA"/>
</dbReference>
<evidence type="ECO:0000313" key="1">
    <source>
        <dbReference type="EMBL" id="ABX13564.1"/>
    </source>
</evidence>
<dbReference type="EnsemblBacteria" id="ABX13564">
    <property type="protein sequence ID" value="ABX13564"/>
    <property type="gene ID" value="Nmar_1668"/>
</dbReference>
<dbReference type="KEGG" id="nmr:Nmar_1668"/>
<organism evidence="1 2">
    <name type="scientific">Nitrosopumilus maritimus (strain SCM1)</name>
    <dbReference type="NCBI Taxonomy" id="436308"/>
    <lineage>
        <taxon>Archaea</taxon>
        <taxon>Nitrososphaerota</taxon>
        <taxon>Nitrososphaeria</taxon>
        <taxon>Nitrosopumilales</taxon>
        <taxon>Nitrosopumilaceae</taxon>
        <taxon>Nitrosopumilus</taxon>
    </lineage>
</organism>
<dbReference type="AlphaFoldDB" id="A9A1P9"/>
<evidence type="ECO:0000313" key="2">
    <source>
        <dbReference type="Proteomes" id="UP000000792"/>
    </source>
</evidence>
<dbReference type="Pfam" id="PF14882">
    <property type="entry name" value="INT_rpt"/>
    <property type="match status" value="2"/>
</dbReference>
<protein>
    <submittedName>
        <fullName evidence="1">Uncharacterized protein</fullName>
    </submittedName>
</protein>
<dbReference type="Proteomes" id="UP000000792">
    <property type="component" value="Chromosome"/>
</dbReference>
<sequence length="208" mass="25064">MTIRKNMKFKSFKNARDYVHSLKLKNEREWILFCKSNKKPQDIPSVPRKHYAKKWKGLGDWLGTYTVAPQNKKFRSFKDARKFAHSLNLRTYYDWLEFCKSNKKPQDIPSVPRQYYTKEWKGFGDWLGTYTVAPQNKKFRPFNQARMFARKLKLCNYLQWVQYYKTFQLPADIPTTPNRTYKNKGWAGWPDWLGTRNNILEKDEKPIS</sequence>